<evidence type="ECO:0000313" key="2">
    <source>
        <dbReference type="Proteomes" id="UP000290204"/>
    </source>
</evidence>
<protein>
    <submittedName>
        <fullName evidence="1">Uncharacterized protein</fullName>
    </submittedName>
</protein>
<evidence type="ECO:0000313" key="1">
    <source>
        <dbReference type="EMBL" id="RXK58310.1"/>
    </source>
</evidence>
<name>A0A4V1M750_9BACT</name>
<gene>
    <name evidence="1" type="ORF">ESA94_16825</name>
</gene>
<comment type="caution">
    <text evidence="1">The sequence shown here is derived from an EMBL/GenBank/DDBJ whole genome shotgun (WGS) entry which is preliminary data.</text>
</comment>
<reference evidence="1 2" key="1">
    <citation type="submission" date="2019-01" db="EMBL/GenBank/DDBJ databases">
        <title>Lacibacter sp. strain TTM-7.</title>
        <authorList>
            <person name="Chen W.-M."/>
        </authorList>
    </citation>
    <scope>NUCLEOTIDE SEQUENCE [LARGE SCALE GENOMIC DNA]</scope>
    <source>
        <strain evidence="1 2">TTM-7</strain>
    </source>
</reference>
<accession>A0A4V1M750</accession>
<dbReference type="AlphaFoldDB" id="A0A4V1M750"/>
<dbReference type="Proteomes" id="UP000290204">
    <property type="component" value="Unassembled WGS sequence"/>
</dbReference>
<organism evidence="1 2">
    <name type="scientific">Lacibacter luteus</name>
    <dbReference type="NCBI Taxonomy" id="2508719"/>
    <lineage>
        <taxon>Bacteria</taxon>
        <taxon>Pseudomonadati</taxon>
        <taxon>Bacteroidota</taxon>
        <taxon>Chitinophagia</taxon>
        <taxon>Chitinophagales</taxon>
        <taxon>Chitinophagaceae</taxon>
        <taxon>Lacibacter</taxon>
    </lineage>
</organism>
<dbReference type="OrthoDB" id="673389at2"/>
<sequence length="96" mass="10708">MNNNIHIAATLDSPELLENLVEQLAYRRYDLGFGLQRVPVDSEALETSSSTIYLSGTILLNNETEQFNVPFITSFLFTCVKGTDGIYKLAWSTSLS</sequence>
<proteinExistence type="predicted"/>
<keyword evidence="2" id="KW-1185">Reference proteome</keyword>
<dbReference type="EMBL" id="SDHW01000006">
    <property type="protein sequence ID" value="RXK58310.1"/>
    <property type="molecule type" value="Genomic_DNA"/>
</dbReference>
<dbReference type="RefSeq" id="WP_129132110.1">
    <property type="nucleotide sequence ID" value="NZ_SDHW01000006.1"/>
</dbReference>